<dbReference type="AlphaFoldDB" id="A0A812I3Q4"/>
<sequence>MDSATAINGHYTRPETVLDRPAYSLTAVTPDELASANLNYMYIFDDHAPYLHKKKRPKPSGANKWLLPVSDSLGCGGSATSNAGRTCTCNLRLFCILQQWQVWSFNFPDVVQHVLRFCKMQTSSVVGFAARSALTRLEVICPPLVKPLLHLLRVREGLQLGVSLCLMLTNGPLKFQSRASVTALSEKASRAKKARESSELPRDHYIQRIAWQAIDRNRKAIENRIRYFQKEEEKIWRDLEEVRRQAAAIEEGRSRTIEKKLADRAIQQERDLLLQQNRVRAAQNRVTVSDYRKQQQPEPKEPQNAKVRANRLTGPVRRVRIKAGEQQILPQPGNAGTDLHGTHIWFTASQERAARIERMREFQELERQQAEHEVMEAESTLPELEEQELICLQRLQNSRIVTQSVLEELETRLGSQSSVTTLLRSKQAEKWHRFGP</sequence>
<dbReference type="OrthoDB" id="438351at2759"/>
<gene>
    <name evidence="3" type="ORF">SNAT2548_LOCUS2808</name>
</gene>
<dbReference type="Proteomes" id="UP000604046">
    <property type="component" value="Unassembled WGS sequence"/>
</dbReference>
<keyword evidence="4" id="KW-1185">Reference proteome</keyword>
<comment type="caution">
    <text evidence="3">The sequence shown here is derived from an EMBL/GenBank/DDBJ whole genome shotgun (WGS) entry which is preliminary data.</text>
</comment>
<name>A0A812I3Q4_9DINO</name>
<feature type="coiled-coil region" evidence="1">
    <location>
        <begin position="353"/>
        <end position="412"/>
    </location>
</feature>
<feature type="compositionally biased region" description="Basic and acidic residues" evidence="2">
    <location>
        <begin position="290"/>
        <end position="303"/>
    </location>
</feature>
<protein>
    <submittedName>
        <fullName evidence="3">Uncharacterized protein</fullName>
    </submittedName>
</protein>
<evidence type="ECO:0000256" key="1">
    <source>
        <dbReference type="SAM" id="Coils"/>
    </source>
</evidence>
<reference evidence="3" key="1">
    <citation type="submission" date="2021-02" db="EMBL/GenBank/DDBJ databases">
        <authorList>
            <person name="Dougan E. K."/>
            <person name="Rhodes N."/>
            <person name="Thang M."/>
            <person name="Chan C."/>
        </authorList>
    </citation>
    <scope>NUCLEOTIDE SEQUENCE</scope>
</reference>
<keyword evidence="1" id="KW-0175">Coiled coil</keyword>
<accession>A0A812I3Q4</accession>
<evidence type="ECO:0000313" key="3">
    <source>
        <dbReference type="EMBL" id="CAE6973357.1"/>
    </source>
</evidence>
<feature type="region of interest" description="Disordered" evidence="2">
    <location>
        <begin position="284"/>
        <end position="308"/>
    </location>
</feature>
<evidence type="ECO:0000313" key="4">
    <source>
        <dbReference type="Proteomes" id="UP000604046"/>
    </source>
</evidence>
<proteinExistence type="predicted"/>
<evidence type="ECO:0000256" key="2">
    <source>
        <dbReference type="SAM" id="MobiDB-lite"/>
    </source>
</evidence>
<organism evidence="3 4">
    <name type="scientific">Symbiodinium natans</name>
    <dbReference type="NCBI Taxonomy" id="878477"/>
    <lineage>
        <taxon>Eukaryota</taxon>
        <taxon>Sar</taxon>
        <taxon>Alveolata</taxon>
        <taxon>Dinophyceae</taxon>
        <taxon>Suessiales</taxon>
        <taxon>Symbiodiniaceae</taxon>
        <taxon>Symbiodinium</taxon>
    </lineage>
</organism>
<dbReference type="EMBL" id="CAJNDS010000169">
    <property type="protein sequence ID" value="CAE6973357.1"/>
    <property type="molecule type" value="Genomic_DNA"/>
</dbReference>